<dbReference type="InterPro" id="IPR013083">
    <property type="entry name" value="Znf_RING/FYVE/PHD"/>
</dbReference>
<dbReference type="Gene3D" id="3.30.40.10">
    <property type="entry name" value="Zinc/RING finger domain, C3HC4 (zinc finger)"/>
    <property type="match status" value="1"/>
</dbReference>
<dbReference type="SUPFAM" id="SSF57850">
    <property type="entry name" value="RING/U-box"/>
    <property type="match status" value="1"/>
</dbReference>
<evidence type="ECO:0000256" key="4">
    <source>
        <dbReference type="SAM" id="MobiDB-lite"/>
    </source>
</evidence>
<keyword evidence="7" id="KW-1185">Reference proteome</keyword>
<evidence type="ECO:0000313" key="6">
    <source>
        <dbReference type="EMBL" id="CAD7280393.1"/>
    </source>
</evidence>
<protein>
    <recommendedName>
        <fullName evidence="5">RING-type domain-containing protein</fullName>
    </recommendedName>
</protein>
<dbReference type="OrthoDB" id="21204at2759"/>
<dbReference type="InterPro" id="IPR001841">
    <property type="entry name" value="Znf_RING"/>
</dbReference>
<dbReference type="EMBL" id="OA884178">
    <property type="protein sequence ID" value="CAD7280393.1"/>
    <property type="molecule type" value="Genomic_DNA"/>
</dbReference>
<dbReference type="GO" id="GO:0008270">
    <property type="term" value="F:zinc ion binding"/>
    <property type="evidence" value="ECO:0007669"/>
    <property type="project" value="UniProtKB-KW"/>
</dbReference>
<dbReference type="Proteomes" id="UP000678499">
    <property type="component" value="Unassembled WGS sequence"/>
</dbReference>
<dbReference type="EMBL" id="CAJPEX010002141">
    <property type="protein sequence ID" value="CAG0920545.1"/>
    <property type="molecule type" value="Genomic_DNA"/>
</dbReference>
<feature type="region of interest" description="Disordered" evidence="4">
    <location>
        <begin position="186"/>
        <end position="205"/>
    </location>
</feature>
<dbReference type="Pfam" id="PF13639">
    <property type="entry name" value="zf-RING_2"/>
    <property type="match status" value="1"/>
</dbReference>
<feature type="region of interest" description="Disordered" evidence="4">
    <location>
        <begin position="91"/>
        <end position="144"/>
    </location>
</feature>
<feature type="compositionally biased region" description="Basic and acidic residues" evidence="4">
    <location>
        <begin position="229"/>
        <end position="239"/>
    </location>
</feature>
<feature type="region of interest" description="Disordered" evidence="4">
    <location>
        <begin position="214"/>
        <end position="246"/>
    </location>
</feature>
<dbReference type="SMART" id="SM00184">
    <property type="entry name" value="RING"/>
    <property type="match status" value="1"/>
</dbReference>
<sequence>MDDATRAESLIREVLPLLAKAVIPLRFAPFNINCHQANDATEQPTLTRRAGSVQPNRSGANQTNVTVTKFRPRNFEPRVVREIPIRRLNSTESASASTTWIGPASATSAEEARRSARVENRKSYPKYSKPPQPQRATTYFVPPQQTSDPLFAAFASASPHSRPNSFSHTSSAKVIFHPIFQTGVPHSDTFSSSHAPRPDDDDGLPPVIITEITEEEAEEIARKQRRERRKPEEGKKGESANEEYTTKSTPVRVRCELCLASLRIGSGNDMALSCNHLFHSQCILEWLSRKSTCPVCQELIIKD</sequence>
<proteinExistence type="predicted"/>
<feature type="compositionally biased region" description="Basic and acidic residues" evidence="4">
    <location>
        <begin position="110"/>
        <end position="122"/>
    </location>
</feature>
<evidence type="ECO:0000313" key="7">
    <source>
        <dbReference type="Proteomes" id="UP000678499"/>
    </source>
</evidence>
<organism evidence="6">
    <name type="scientific">Notodromas monacha</name>
    <dbReference type="NCBI Taxonomy" id="399045"/>
    <lineage>
        <taxon>Eukaryota</taxon>
        <taxon>Metazoa</taxon>
        <taxon>Ecdysozoa</taxon>
        <taxon>Arthropoda</taxon>
        <taxon>Crustacea</taxon>
        <taxon>Oligostraca</taxon>
        <taxon>Ostracoda</taxon>
        <taxon>Podocopa</taxon>
        <taxon>Podocopida</taxon>
        <taxon>Cypridocopina</taxon>
        <taxon>Cypridoidea</taxon>
        <taxon>Cyprididae</taxon>
        <taxon>Notodromas</taxon>
    </lineage>
</organism>
<dbReference type="AlphaFoldDB" id="A0A7R9GGT0"/>
<feature type="compositionally biased region" description="Polar residues" evidence="4">
    <location>
        <begin position="53"/>
        <end position="62"/>
    </location>
</feature>
<gene>
    <name evidence="6" type="ORF">NMOB1V02_LOCUS8053</name>
</gene>
<reference evidence="6" key="1">
    <citation type="submission" date="2020-11" db="EMBL/GenBank/DDBJ databases">
        <authorList>
            <person name="Tran Van P."/>
        </authorList>
    </citation>
    <scope>NUCLEOTIDE SEQUENCE</scope>
</reference>
<dbReference type="InterPro" id="IPR051826">
    <property type="entry name" value="E3_ubiquitin-ligase_domain"/>
</dbReference>
<feature type="compositionally biased region" description="Polar residues" evidence="4">
    <location>
        <begin position="91"/>
        <end position="100"/>
    </location>
</feature>
<feature type="domain" description="RING-type" evidence="5">
    <location>
        <begin position="255"/>
        <end position="297"/>
    </location>
</feature>
<keyword evidence="1 3" id="KW-0863">Zinc-finger</keyword>
<dbReference type="GO" id="GO:0061630">
    <property type="term" value="F:ubiquitin protein ligase activity"/>
    <property type="evidence" value="ECO:0007669"/>
    <property type="project" value="TreeGrafter"/>
</dbReference>
<dbReference type="GO" id="GO:0006511">
    <property type="term" value="P:ubiquitin-dependent protein catabolic process"/>
    <property type="evidence" value="ECO:0007669"/>
    <property type="project" value="TreeGrafter"/>
</dbReference>
<feature type="region of interest" description="Disordered" evidence="4">
    <location>
        <begin position="41"/>
        <end position="62"/>
    </location>
</feature>
<name>A0A7R9GGT0_9CRUS</name>
<evidence type="ECO:0000256" key="2">
    <source>
        <dbReference type="ARBA" id="ARBA00022833"/>
    </source>
</evidence>
<evidence type="ECO:0000259" key="5">
    <source>
        <dbReference type="PROSITE" id="PS50089"/>
    </source>
</evidence>
<accession>A0A7R9GGT0</accession>
<evidence type="ECO:0000256" key="3">
    <source>
        <dbReference type="PROSITE-ProRule" id="PRU00175"/>
    </source>
</evidence>
<dbReference type="PROSITE" id="PS50089">
    <property type="entry name" value="ZF_RING_2"/>
    <property type="match status" value="1"/>
</dbReference>
<dbReference type="PANTHER" id="PTHR22765">
    <property type="entry name" value="RING FINGER AND PROTEASE ASSOCIATED DOMAIN-CONTAINING"/>
    <property type="match status" value="1"/>
</dbReference>
<keyword evidence="2" id="KW-0862">Zinc</keyword>
<evidence type="ECO:0000256" key="1">
    <source>
        <dbReference type="ARBA" id="ARBA00022771"/>
    </source>
</evidence>
<keyword evidence="1 3" id="KW-0479">Metal-binding</keyword>